<dbReference type="PRINTS" id="PR00344">
    <property type="entry name" value="BCTRLSENSOR"/>
</dbReference>
<evidence type="ECO:0000256" key="9">
    <source>
        <dbReference type="ARBA" id="ARBA00022989"/>
    </source>
</evidence>
<dbReference type="PROSITE" id="PS50109">
    <property type="entry name" value="HIS_KIN"/>
    <property type="match status" value="1"/>
</dbReference>
<keyword evidence="15" id="KW-1185">Reference proteome</keyword>
<comment type="subcellular location">
    <subcellularLocation>
        <location evidence="2">Cell membrane</location>
        <topology evidence="2">Multi-pass membrane protein</topology>
    </subcellularLocation>
</comment>
<comment type="catalytic activity">
    <reaction evidence="1">
        <text>ATP + protein L-histidine = ADP + protein N-phospho-L-histidine.</text>
        <dbReference type="EC" id="2.7.13.3"/>
    </reaction>
</comment>
<dbReference type="SUPFAM" id="SSF47384">
    <property type="entry name" value="Homodimeric domain of signal transducing histidine kinase"/>
    <property type="match status" value="1"/>
</dbReference>
<evidence type="ECO:0000256" key="1">
    <source>
        <dbReference type="ARBA" id="ARBA00000085"/>
    </source>
</evidence>
<evidence type="ECO:0000256" key="3">
    <source>
        <dbReference type="ARBA" id="ARBA00012438"/>
    </source>
</evidence>
<comment type="caution">
    <text evidence="14">The sequence shown here is derived from an EMBL/GenBank/DDBJ whole genome shotgun (WGS) entry which is preliminary data.</text>
</comment>
<sequence length="343" mass="39390">MSKQKNHSFNTIYIIYSTLFISICTLFSVFIYFIDIIDLKILKLVSIMFLLSIVIIGLSFIYTIKLKVQSTVNLLDNMISKAIDKEEIINRYDETILSSLEHKLLKYIKIYESNKKAIEKERNSIKSLVADISHQTKTPIANIMLYSELILENENLDEYTKDILLDINNQSNRLNFLIQSLIKMSRLENGIIKPTKNKTKLIDTISSSIKEVYKNADKKQISISVDGDKSAQGYYDNKWTIEAIVNILENSIKYTNENGSISINITSYELFKRIDITDNGIGIEESEINNIFKRFYRCKNTNQYEGVGIGLYLTRQIISHQGGYIKVSSKINQGSTFSIFLPA</sequence>
<dbReference type="InterPro" id="IPR003594">
    <property type="entry name" value="HATPase_dom"/>
</dbReference>
<dbReference type="InterPro" id="IPR050351">
    <property type="entry name" value="BphY/WalK/GraS-like"/>
</dbReference>
<feature type="transmembrane region" description="Helical" evidence="12">
    <location>
        <begin position="41"/>
        <end position="62"/>
    </location>
</feature>
<keyword evidence="10" id="KW-0902">Two-component regulatory system</keyword>
<dbReference type="Gene3D" id="3.30.565.10">
    <property type="entry name" value="Histidine kinase-like ATPase, C-terminal domain"/>
    <property type="match status" value="1"/>
</dbReference>
<dbReference type="SUPFAM" id="SSF55874">
    <property type="entry name" value="ATPase domain of HSP90 chaperone/DNA topoisomerase II/histidine kinase"/>
    <property type="match status" value="1"/>
</dbReference>
<evidence type="ECO:0000313" key="14">
    <source>
        <dbReference type="EMBL" id="GAA0864613.1"/>
    </source>
</evidence>
<evidence type="ECO:0000256" key="10">
    <source>
        <dbReference type="ARBA" id="ARBA00023012"/>
    </source>
</evidence>
<gene>
    <name evidence="14" type="ORF">GCM10008917_18800</name>
</gene>
<dbReference type="InterPro" id="IPR036890">
    <property type="entry name" value="HATPase_C_sf"/>
</dbReference>
<evidence type="ECO:0000256" key="8">
    <source>
        <dbReference type="ARBA" id="ARBA00022777"/>
    </source>
</evidence>
<evidence type="ECO:0000256" key="11">
    <source>
        <dbReference type="ARBA" id="ARBA00023136"/>
    </source>
</evidence>
<keyword evidence="5" id="KW-0597">Phosphoprotein</keyword>
<dbReference type="Pfam" id="PF00512">
    <property type="entry name" value="HisKA"/>
    <property type="match status" value="1"/>
</dbReference>
<accession>A0ABN1M5M5</accession>
<name>A0ABN1M5M5_9FIRM</name>
<evidence type="ECO:0000313" key="15">
    <source>
        <dbReference type="Proteomes" id="UP001400965"/>
    </source>
</evidence>
<keyword evidence="7 12" id="KW-0812">Transmembrane</keyword>
<keyword evidence="11 12" id="KW-0472">Membrane</keyword>
<dbReference type="SMART" id="SM00387">
    <property type="entry name" value="HATPase_c"/>
    <property type="match status" value="1"/>
</dbReference>
<keyword evidence="9 12" id="KW-1133">Transmembrane helix</keyword>
<feature type="domain" description="Histidine kinase" evidence="13">
    <location>
        <begin position="131"/>
        <end position="343"/>
    </location>
</feature>
<dbReference type="EC" id="2.7.13.3" evidence="3"/>
<reference evidence="14 15" key="1">
    <citation type="journal article" date="2019" name="Int. J. Syst. Evol. Microbiol.">
        <title>The Global Catalogue of Microorganisms (GCM) 10K type strain sequencing project: providing services to taxonomists for standard genome sequencing and annotation.</title>
        <authorList>
            <consortium name="The Broad Institute Genomics Platform"/>
            <consortium name="The Broad Institute Genome Sequencing Center for Infectious Disease"/>
            <person name="Wu L."/>
            <person name="Ma J."/>
        </authorList>
    </citation>
    <scope>NUCLEOTIDE SEQUENCE [LARGE SCALE GENOMIC DNA]</scope>
    <source>
        <strain evidence="14 15">JCM 6486</strain>
    </source>
</reference>
<dbReference type="Gene3D" id="1.10.287.130">
    <property type="match status" value="1"/>
</dbReference>
<dbReference type="InterPro" id="IPR003661">
    <property type="entry name" value="HisK_dim/P_dom"/>
</dbReference>
<proteinExistence type="predicted"/>
<dbReference type="PANTHER" id="PTHR45453:SF2">
    <property type="entry name" value="HISTIDINE KINASE"/>
    <property type="match status" value="1"/>
</dbReference>
<keyword evidence="8 14" id="KW-0418">Kinase</keyword>
<evidence type="ECO:0000256" key="2">
    <source>
        <dbReference type="ARBA" id="ARBA00004651"/>
    </source>
</evidence>
<dbReference type="RefSeq" id="WP_346045285.1">
    <property type="nucleotide sequence ID" value="NZ_BAAACP010000010.1"/>
</dbReference>
<evidence type="ECO:0000256" key="6">
    <source>
        <dbReference type="ARBA" id="ARBA00022679"/>
    </source>
</evidence>
<dbReference type="InterPro" id="IPR005467">
    <property type="entry name" value="His_kinase_dom"/>
</dbReference>
<dbReference type="CDD" id="cd00082">
    <property type="entry name" value="HisKA"/>
    <property type="match status" value="1"/>
</dbReference>
<organism evidence="14 15">
    <name type="scientific">Paraclostridium tenue</name>
    <dbReference type="NCBI Taxonomy" id="1737"/>
    <lineage>
        <taxon>Bacteria</taxon>
        <taxon>Bacillati</taxon>
        <taxon>Bacillota</taxon>
        <taxon>Clostridia</taxon>
        <taxon>Peptostreptococcales</taxon>
        <taxon>Peptostreptococcaceae</taxon>
        <taxon>Paraclostridium</taxon>
    </lineage>
</organism>
<dbReference type="Proteomes" id="UP001400965">
    <property type="component" value="Unassembled WGS sequence"/>
</dbReference>
<dbReference type="InterPro" id="IPR036097">
    <property type="entry name" value="HisK_dim/P_sf"/>
</dbReference>
<dbReference type="CDD" id="cd00075">
    <property type="entry name" value="HATPase"/>
    <property type="match status" value="1"/>
</dbReference>
<keyword evidence="6" id="KW-0808">Transferase</keyword>
<evidence type="ECO:0000256" key="12">
    <source>
        <dbReference type="SAM" id="Phobius"/>
    </source>
</evidence>
<dbReference type="Pfam" id="PF02518">
    <property type="entry name" value="HATPase_c"/>
    <property type="match status" value="1"/>
</dbReference>
<dbReference type="EMBL" id="BAAACP010000010">
    <property type="protein sequence ID" value="GAA0864613.1"/>
    <property type="molecule type" value="Genomic_DNA"/>
</dbReference>
<evidence type="ECO:0000256" key="7">
    <source>
        <dbReference type="ARBA" id="ARBA00022692"/>
    </source>
</evidence>
<feature type="transmembrane region" description="Helical" evidence="12">
    <location>
        <begin position="12"/>
        <end position="34"/>
    </location>
</feature>
<evidence type="ECO:0000259" key="13">
    <source>
        <dbReference type="PROSITE" id="PS50109"/>
    </source>
</evidence>
<dbReference type="PANTHER" id="PTHR45453">
    <property type="entry name" value="PHOSPHATE REGULON SENSOR PROTEIN PHOR"/>
    <property type="match status" value="1"/>
</dbReference>
<dbReference type="GO" id="GO:0016301">
    <property type="term" value="F:kinase activity"/>
    <property type="evidence" value="ECO:0007669"/>
    <property type="project" value="UniProtKB-KW"/>
</dbReference>
<dbReference type="InterPro" id="IPR004358">
    <property type="entry name" value="Sig_transdc_His_kin-like_C"/>
</dbReference>
<keyword evidence="4" id="KW-1003">Cell membrane</keyword>
<evidence type="ECO:0000256" key="4">
    <source>
        <dbReference type="ARBA" id="ARBA00022475"/>
    </source>
</evidence>
<evidence type="ECO:0000256" key="5">
    <source>
        <dbReference type="ARBA" id="ARBA00022553"/>
    </source>
</evidence>
<protein>
    <recommendedName>
        <fullName evidence="3">histidine kinase</fullName>
        <ecNumber evidence="3">2.7.13.3</ecNumber>
    </recommendedName>
</protein>
<dbReference type="SMART" id="SM00388">
    <property type="entry name" value="HisKA"/>
    <property type="match status" value="1"/>
</dbReference>